<feature type="compositionally biased region" description="Polar residues" evidence="1">
    <location>
        <begin position="345"/>
        <end position="357"/>
    </location>
</feature>
<comment type="caution">
    <text evidence="2">The sequence shown here is derived from an EMBL/GenBank/DDBJ whole genome shotgun (WGS) entry which is preliminary data.</text>
</comment>
<feature type="compositionally biased region" description="Polar residues" evidence="1">
    <location>
        <begin position="584"/>
        <end position="598"/>
    </location>
</feature>
<name>A0AB34KBK2_9PEZI</name>
<feature type="region of interest" description="Disordered" evidence="1">
    <location>
        <begin position="470"/>
        <end position="493"/>
    </location>
</feature>
<feature type="compositionally biased region" description="Basic and acidic residues" evidence="1">
    <location>
        <begin position="282"/>
        <end position="295"/>
    </location>
</feature>
<dbReference type="EMBL" id="JAAQHG020000051">
    <property type="protein sequence ID" value="KAL1582429.1"/>
    <property type="molecule type" value="Genomic_DNA"/>
</dbReference>
<feature type="region of interest" description="Disordered" evidence="1">
    <location>
        <begin position="557"/>
        <end position="688"/>
    </location>
</feature>
<proteinExistence type="predicted"/>
<organism evidence="2 3">
    <name type="scientific">Cladosporium halotolerans</name>
    <dbReference type="NCBI Taxonomy" id="1052096"/>
    <lineage>
        <taxon>Eukaryota</taxon>
        <taxon>Fungi</taxon>
        <taxon>Dikarya</taxon>
        <taxon>Ascomycota</taxon>
        <taxon>Pezizomycotina</taxon>
        <taxon>Dothideomycetes</taxon>
        <taxon>Dothideomycetidae</taxon>
        <taxon>Cladosporiales</taxon>
        <taxon>Cladosporiaceae</taxon>
        <taxon>Cladosporium</taxon>
    </lineage>
</organism>
<feature type="compositionally biased region" description="Basic and acidic residues" evidence="1">
    <location>
        <begin position="312"/>
        <end position="323"/>
    </location>
</feature>
<dbReference type="AlphaFoldDB" id="A0AB34KBK2"/>
<dbReference type="RefSeq" id="XP_069225536.1">
    <property type="nucleotide sequence ID" value="XM_069377523.1"/>
</dbReference>
<feature type="compositionally biased region" description="Basic and acidic residues" evidence="1">
    <location>
        <begin position="423"/>
        <end position="442"/>
    </location>
</feature>
<dbReference type="GeneID" id="96010361"/>
<evidence type="ECO:0000313" key="3">
    <source>
        <dbReference type="Proteomes" id="UP000803884"/>
    </source>
</evidence>
<feature type="compositionally biased region" description="Basic and acidic residues" evidence="1">
    <location>
        <begin position="21"/>
        <end position="33"/>
    </location>
</feature>
<evidence type="ECO:0000313" key="2">
    <source>
        <dbReference type="EMBL" id="KAL1582429.1"/>
    </source>
</evidence>
<dbReference type="Proteomes" id="UP000803884">
    <property type="component" value="Unassembled WGS sequence"/>
</dbReference>
<feature type="region of interest" description="Disordered" evidence="1">
    <location>
        <begin position="1"/>
        <end position="362"/>
    </location>
</feature>
<feature type="compositionally biased region" description="Basic and acidic residues" evidence="1">
    <location>
        <begin position="53"/>
        <end position="67"/>
    </location>
</feature>
<feature type="compositionally biased region" description="Polar residues" evidence="1">
    <location>
        <begin position="237"/>
        <end position="246"/>
    </location>
</feature>
<accession>A0AB34KBK2</accession>
<evidence type="ECO:0000256" key="1">
    <source>
        <dbReference type="SAM" id="MobiDB-lite"/>
    </source>
</evidence>
<gene>
    <name evidence="2" type="ORF">WHR41_08919</name>
</gene>
<feature type="compositionally biased region" description="Basic and acidic residues" evidence="1">
    <location>
        <begin position="206"/>
        <end position="216"/>
    </location>
</feature>
<feature type="compositionally biased region" description="Polar residues" evidence="1">
    <location>
        <begin position="474"/>
        <end position="493"/>
    </location>
</feature>
<protein>
    <submittedName>
        <fullName evidence="2">Uncharacterized protein</fullName>
    </submittedName>
</protein>
<keyword evidence="3" id="KW-1185">Reference proteome</keyword>
<feature type="compositionally biased region" description="Low complexity" evidence="1">
    <location>
        <begin position="639"/>
        <end position="652"/>
    </location>
</feature>
<feature type="region of interest" description="Disordered" evidence="1">
    <location>
        <begin position="518"/>
        <end position="538"/>
    </location>
</feature>
<feature type="compositionally biased region" description="Low complexity" evidence="1">
    <location>
        <begin position="332"/>
        <end position="344"/>
    </location>
</feature>
<sequence length="821" mass="90967">MSSSQPPRRFAPEPVETTSRSSKEKDTAQDEKPKVRRFAPEPVETSSKSSKTARKEPETGDLHDVRPRRFLPQPVEMSTKSSRKKNEPETGDLSQPRPPRKFAPQPVETTTKSSKNRKSQQDDQAKPRRFAPQPIETSSRSSRGSSPEKADKPKPKSRFAPQPIETKQSSSKGRQQQGAPHIQFDLRTFDTQGKSKSRLGEQVAPEETRPGEEPKKVVRKFAPILLDTAQRSRRANEGNSARTIASRTEYGHKLAAKEHRRHITGDVTPAVESSDSDTEMADAGHLDPSKIDQSLKRRPLSPLGGGHAPSRFTERSHSFRLPELDTIESSESEQASQASSLSSSPNQGSPITASDSSYPYPYPGFKDATRIRESVDENFHNYLLKLEAKRAEERMREAALAAFPNSDFHEPVMHYVDEEETESEHSLEDRPSTWEGHEDEEVVSKARRESTKMPWEQLELQRHAERLEQERKANQTTAKSKQGTKQPSHNSAWWNPAMTAGIAQDRDFKGMQDRARPPMLGGDLRFPRCRSPSPARFDVTQGSTALRNQMCYLTEHADSQKKEDENDEPGLWQSPKAPKPHFTSIKTPQATMGSPSRESSNKKGLWGGFCAQDGAQPAGALSPPPGGHSGLMTPRFEPESNPFDSSFSSNNNATPSNRTTIDAAVGPEGPIIRTPPAPPSQGGPSPAALDSILVTEHDLDATMAASYPDSFITQVYNYLSLGYPSLARPFDAELSKISRVPVSVLRQDDKRARDSPRGYIRLGEDFEGGGGEVGREGECMRWVALKRYVREWARQEKGMVRSEGGVWGGLGAGARRGSWAG</sequence>
<feature type="region of interest" description="Disordered" evidence="1">
    <location>
        <begin position="418"/>
        <end position="442"/>
    </location>
</feature>
<feature type="compositionally biased region" description="Low complexity" evidence="1">
    <location>
        <begin position="167"/>
        <end position="178"/>
    </location>
</feature>
<reference evidence="2 3" key="1">
    <citation type="journal article" date="2020" name="Microbiol. Resour. Announc.">
        <title>Draft Genome Sequence of a Cladosporium Species Isolated from the Mesophotic Ascidian Didemnum maculosum.</title>
        <authorList>
            <person name="Gioti A."/>
            <person name="Siaperas R."/>
            <person name="Nikolaivits E."/>
            <person name="Le Goff G."/>
            <person name="Ouazzani J."/>
            <person name="Kotoulas G."/>
            <person name="Topakas E."/>
        </authorList>
    </citation>
    <scope>NUCLEOTIDE SEQUENCE [LARGE SCALE GENOMIC DNA]</scope>
    <source>
        <strain evidence="2 3">TM138-S3</strain>
    </source>
</reference>